<dbReference type="InterPro" id="IPR030921">
    <property type="entry name" value="LPS_export_LptB"/>
</dbReference>
<accession>K9YV54</accession>
<keyword evidence="3" id="KW-0067">ATP-binding</keyword>
<protein>
    <submittedName>
        <fullName evidence="5">ABC-type (Unclassified) transport system, ATPase component</fullName>
    </submittedName>
</protein>
<sequence length="261" mass="28995">MLFPSLKIVLILLFNNRFGVSLVLKHIHKSYGKLTVVNGVSLMVSPGEIIGLLGPNGAGKTTTFYIATGLVKPDQGSVWLGEENITGLPIDRRSRLGIGYLPQQTSIFRHLTVADNLRLVLEQNGFSQRRKRQRLEGLLREFRLENIANTGGSRVSGGERRRTELARALAVGEKGPRFLLLDEPFAGVDPIAVSELQSLVEELRSQNMGILITDHNVRETLEITDRAYIMSQGGILAAGKAQELYNNPLVRQYYLGEQFEL</sequence>
<dbReference type="AlphaFoldDB" id="K9YV54"/>
<dbReference type="SMART" id="SM00382">
    <property type="entry name" value="AAA"/>
    <property type="match status" value="1"/>
</dbReference>
<dbReference type="Pfam" id="PF00005">
    <property type="entry name" value="ABC_tran"/>
    <property type="match status" value="1"/>
</dbReference>
<dbReference type="eggNOG" id="COG1137">
    <property type="taxonomic scope" value="Bacteria"/>
</dbReference>
<dbReference type="CDD" id="cd03218">
    <property type="entry name" value="ABC_YhbG"/>
    <property type="match status" value="1"/>
</dbReference>
<dbReference type="InterPro" id="IPR003593">
    <property type="entry name" value="AAA+_ATPase"/>
</dbReference>
<dbReference type="InterPro" id="IPR027417">
    <property type="entry name" value="P-loop_NTPase"/>
</dbReference>
<dbReference type="KEGG" id="dsl:Dacsa_2175"/>
<evidence type="ECO:0000259" key="4">
    <source>
        <dbReference type="PROSITE" id="PS50893"/>
    </source>
</evidence>
<dbReference type="GO" id="GO:0016887">
    <property type="term" value="F:ATP hydrolysis activity"/>
    <property type="evidence" value="ECO:0007669"/>
    <property type="project" value="InterPro"/>
</dbReference>
<reference evidence="5" key="1">
    <citation type="submission" date="2012-04" db="EMBL/GenBank/DDBJ databases">
        <title>Finished genome of Dactylococcopsis salina PCC 8305.</title>
        <authorList>
            <consortium name="US DOE Joint Genome Institute"/>
            <person name="Gugger M."/>
            <person name="Coursin T."/>
            <person name="Rippka R."/>
            <person name="Tandeau De Marsac N."/>
            <person name="Huntemann M."/>
            <person name="Wei C.-L."/>
            <person name="Han J."/>
            <person name="Detter J.C."/>
            <person name="Han C."/>
            <person name="Tapia R."/>
            <person name="Daligault H."/>
            <person name="Chen A."/>
            <person name="Krypides N."/>
            <person name="Mavromatis K."/>
            <person name="Markowitz V."/>
            <person name="Szeto E."/>
            <person name="Ivanova N."/>
            <person name="Ovchinnikova G."/>
            <person name="Pagani I."/>
            <person name="Pati A."/>
            <person name="Goodwin L."/>
            <person name="Peters L."/>
            <person name="Pitluck S."/>
            <person name="Woyke T."/>
            <person name="Kerfeld C."/>
        </authorList>
    </citation>
    <scope>NUCLEOTIDE SEQUENCE [LARGE SCALE GENOMIC DNA]</scope>
    <source>
        <strain evidence="5">PCC 8305</strain>
    </source>
</reference>
<keyword evidence="2" id="KW-0547">Nucleotide-binding</keyword>
<evidence type="ECO:0000256" key="3">
    <source>
        <dbReference type="ARBA" id="ARBA00022840"/>
    </source>
</evidence>
<dbReference type="PATRIC" id="fig|13035.3.peg.2469"/>
<dbReference type="EMBL" id="CP003944">
    <property type="protein sequence ID" value="AFZ50801.1"/>
    <property type="molecule type" value="Genomic_DNA"/>
</dbReference>
<evidence type="ECO:0000256" key="2">
    <source>
        <dbReference type="ARBA" id="ARBA00022741"/>
    </source>
</evidence>
<dbReference type="GO" id="GO:0043190">
    <property type="term" value="C:ATP-binding cassette (ABC) transporter complex"/>
    <property type="evidence" value="ECO:0007669"/>
    <property type="project" value="InterPro"/>
</dbReference>
<evidence type="ECO:0000256" key="1">
    <source>
        <dbReference type="ARBA" id="ARBA00022448"/>
    </source>
</evidence>
<dbReference type="HOGENOM" id="CLU_000604_1_2_3"/>
<dbReference type="GO" id="GO:0005524">
    <property type="term" value="F:ATP binding"/>
    <property type="evidence" value="ECO:0007669"/>
    <property type="project" value="UniProtKB-KW"/>
</dbReference>
<dbReference type="NCBIfam" id="TIGR04406">
    <property type="entry name" value="LPS_export_lptB"/>
    <property type="match status" value="1"/>
</dbReference>
<dbReference type="Gene3D" id="3.40.50.300">
    <property type="entry name" value="P-loop containing nucleotide triphosphate hydrolases"/>
    <property type="match status" value="1"/>
</dbReference>
<proteinExistence type="predicted"/>
<organism evidence="5 6">
    <name type="scientific">Dactylococcopsis salina (strain PCC 8305)</name>
    <name type="common">Myxobactron salinum</name>
    <dbReference type="NCBI Taxonomy" id="13035"/>
    <lineage>
        <taxon>Bacteria</taxon>
        <taxon>Bacillati</taxon>
        <taxon>Cyanobacteriota</taxon>
        <taxon>Cyanophyceae</taxon>
        <taxon>Nodosilineales</taxon>
        <taxon>Cymatolegaceae</taxon>
        <taxon>Dactylococcopsis</taxon>
    </lineage>
</organism>
<gene>
    <name evidence="5" type="ORF">Dacsa_2175</name>
</gene>
<dbReference type="PROSITE" id="PS50893">
    <property type="entry name" value="ABC_TRANSPORTER_2"/>
    <property type="match status" value="1"/>
</dbReference>
<dbReference type="PANTHER" id="PTHR45772:SF10">
    <property type="entry name" value="LIPOPOLYSACCHARIDE EXPORT SYSTEM ATP-BINDING PROTEIN LPTB"/>
    <property type="match status" value="1"/>
</dbReference>
<dbReference type="GO" id="GO:0055085">
    <property type="term" value="P:transmembrane transport"/>
    <property type="evidence" value="ECO:0007669"/>
    <property type="project" value="InterPro"/>
</dbReference>
<evidence type="ECO:0000313" key="6">
    <source>
        <dbReference type="Proteomes" id="UP000010482"/>
    </source>
</evidence>
<feature type="domain" description="ABC transporter" evidence="4">
    <location>
        <begin position="22"/>
        <end position="257"/>
    </location>
</feature>
<dbReference type="PANTHER" id="PTHR45772">
    <property type="entry name" value="CONSERVED COMPONENT OF ABC TRANSPORTER FOR NATURAL AMINO ACIDS-RELATED"/>
    <property type="match status" value="1"/>
</dbReference>
<dbReference type="Proteomes" id="UP000010482">
    <property type="component" value="Chromosome"/>
</dbReference>
<evidence type="ECO:0000313" key="5">
    <source>
        <dbReference type="EMBL" id="AFZ50801.1"/>
    </source>
</evidence>
<keyword evidence="6" id="KW-1185">Reference proteome</keyword>
<name>K9YV54_DACS8</name>
<dbReference type="SUPFAM" id="SSF52540">
    <property type="entry name" value="P-loop containing nucleoside triphosphate hydrolases"/>
    <property type="match status" value="1"/>
</dbReference>
<dbReference type="STRING" id="13035.Dacsa_2175"/>
<dbReference type="InterPro" id="IPR051120">
    <property type="entry name" value="ABC_AA/LPS_Transport"/>
</dbReference>
<dbReference type="InterPro" id="IPR003439">
    <property type="entry name" value="ABC_transporter-like_ATP-bd"/>
</dbReference>
<keyword evidence="1" id="KW-0813">Transport</keyword>